<dbReference type="EMBL" id="JAUTXY010000002">
    <property type="protein sequence ID" value="MEE2057312.1"/>
    <property type="molecule type" value="Genomic_DNA"/>
</dbReference>
<dbReference type="Gene3D" id="3.40.50.1820">
    <property type="entry name" value="alpha/beta hydrolase"/>
    <property type="match status" value="1"/>
</dbReference>
<dbReference type="PANTHER" id="PTHR48081:SF8">
    <property type="entry name" value="ALPHA_BETA HYDROLASE FOLD-3 DOMAIN-CONTAINING PROTEIN-RELATED"/>
    <property type="match status" value="1"/>
</dbReference>
<comment type="caution">
    <text evidence="3">The sequence shown here is derived from an EMBL/GenBank/DDBJ whole genome shotgun (WGS) entry which is preliminary data.</text>
</comment>
<dbReference type="InterPro" id="IPR050300">
    <property type="entry name" value="GDXG_lipolytic_enzyme"/>
</dbReference>
<keyword evidence="4" id="KW-1185">Reference proteome</keyword>
<organism evidence="3 4">
    <name type="scientific">Rhodococcus artemisiae</name>
    <dbReference type="NCBI Taxonomy" id="714159"/>
    <lineage>
        <taxon>Bacteria</taxon>
        <taxon>Bacillati</taxon>
        <taxon>Actinomycetota</taxon>
        <taxon>Actinomycetes</taxon>
        <taxon>Mycobacteriales</taxon>
        <taxon>Nocardiaceae</taxon>
        <taxon>Rhodococcus</taxon>
    </lineage>
</organism>
<dbReference type="GO" id="GO:0016787">
    <property type="term" value="F:hydrolase activity"/>
    <property type="evidence" value="ECO:0007669"/>
    <property type="project" value="UniProtKB-KW"/>
</dbReference>
<evidence type="ECO:0000313" key="3">
    <source>
        <dbReference type="EMBL" id="MEE2057312.1"/>
    </source>
</evidence>
<dbReference type="RefSeq" id="WP_330132558.1">
    <property type="nucleotide sequence ID" value="NZ_JAUTXY010000002.1"/>
</dbReference>
<protein>
    <submittedName>
        <fullName evidence="3">Alpha/beta hydrolase</fullName>
    </submittedName>
</protein>
<keyword evidence="1 3" id="KW-0378">Hydrolase</keyword>
<evidence type="ECO:0000313" key="4">
    <source>
        <dbReference type="Proteomes" id="UP001336020"/>
    </source>
</evidence>
<gene>
    <name evidence="3" type="ORF">Q7514_07200</name>
</gene>
<dbReference type="SUPFAM" id="SSF53474">
    <property type="entry name" value="alpha/beta-Hydrolases"/>
    <property type="match status" value="1"/>
</dbReference>
<dbReference type="Pfam" id="PF07859">
    <property type="entry name" value="Abhydrolase_3"/>
    <property type="match status" value="1"/>
</dbReference>
<feature type="domain" description="Alpha/beta hydrolase fold-3" evidence="2">
    <location>
        <begin position="223"/>
        <end position="433"/>
    </location>
</feature>
<sequence>MTGSDSHDVGAGLIVRTLASPHASTSRFLVLILSRDHWNTCRELAADGLVIVEVPIRSGSALDDSDRALQWARSVATDLFDVDPGRIAVLDTPETQPRAAELAERVRVRKEPPILVETFHSTENDLHARIAALPEFAGPTEPAVAVHRRVEPATLAQLDHLTRWDTTSIDTIRASYAKVTPPPTPANERVERIDDVVLGTEERPGIPVRWYRPRGATGPLPAIVYFHGGAFIMGGLDENDDRLDLIATELGCAIVSVDYRLAPENPYPAALDDAETVWRHILTHSDALGVDPSRLVIGGASAGAGLAAALCIRLTEVGLPQPALQLLVYPMLDDREHGSLRALEGGAGHWGLWRLEAERHSWQAYLGELHGTVPPATAAPGRATPDDLRGTAPAFIGIGDVDALLDSNLHYAAQLSRAGTPVELHVYPGVIHGGFVARPRTRQTQRFLDDVYAALRRAFETGG</sequence>
<dbReference type="InterPro" id="IPR013094">
    <property type="entry name" value="AB_hydrolase_3"/>
</dbReference>
<evidence type="ECO:0000256" key="1">
    <source>
        <dbReference type="ARBA" id="ARBA00022801"/>
    </source>
</evidence>
<dbReference type="PANTHER" id="PTHR48081">
    <property type="entry name" value="AB HYDROLASE SUPERFAMILY PROTEIN C4A8.06C"/>
    <property type="match status" value="1"/>
</dbReference>
<dbReference type="InterPro" id="IPR029058">
    <property type="entry name" value="AB_hydrolase_fold"/>
</dbReference>
<name>A0ABU7L8W1_9NOCA</name>
<accession>A0ABU7L8W1</accession>
<reference evidence="3 4" key="1">
    <citation type="submission" date="2023-07" db="EMBL/GenBank/DDBJ databases">
        <authorList>
            <person name="Girao M."/>
            <person name="Carvalho M.F."/>
        </authorList>
    </citation>
    <scope>NUCLEOTIDE SEQUENCE [LARGE SCALE GENOMIC DNA]</scope>
    <source>
        <strain evidence="3 4">YIM65754</strain>
    </source>
</reference>
<proteinExistence type="predicted"/>
<dbReference type="Proteomes" id="UP001336020">
    <property type="component" value="Unassembled WGS sequence"/>
</dbReference>
<evidence type="ECO:0000259" key="2">
    <source>
        <dbReference type="Pfam" id="PF07859"/>
    </source>
</evidence>